<comment type="caution">
    <text evidence="2">The sequence shown here is derived from an EMBL/GenBank/DDBJ whole genome shotgun (WGS) entry which is preliminary data.</text>
</comment>
<dbReference type="RefSeq" id="WP_307233948.1">
    <property type="nucleotide sequence ID" value="NZ_JAUSUZ010000001.1"/>
</dbReference>
<keyword evidence="4" id="KW-1185">Reference proteome</keyword>
<protein>
    <submittedName>
        <fullName evidence="2">Uncharacterized protein</fullName>
    </submittedName>
</protein>
<evidence type="ECO:0000313" key="4">
    <source>
        <dbReference type="Proteomes" id="UP001240236"/>
    </source>
</evidence>
<dbReference type="Proteomes" id="UP001240236">
    <property type="component" value="Unassembled WGS sequence"/>
</dbReference>
<evidence type="ECO:0000256" key="1">
    <source>
        <dbReference type="SAM" id="MobiDB-lite"/>
    </source>
</evidence>
<evidence type="ECO:0000313" key="2">
    <source>
        <dbReference type="EMBL" id="MDQ0363371.1"/>
    </source>
</evidence>
<evidence type="ECO:0000313" key="3">
    <source>
        <dbReference type="EMBL" id="MDQ0371693.1"/>
    </source>
</evidence>
<reference evidence="2 4" key="1">
    <citation type="submission" date="2023-07" db="EMBL/GenBank/DDBJ databases">
        <title>Sequencing the genomes of 1000 actinobacteria strains.</title>
        <authorList>
            <person name="Klenk H.-P."/>
        </authorList>
    </citation>
    <scope>NUCLEOTIDE SEQUENCE [LARGE SCALE GENOMIC DNA]</scope>
    <source>
        <strain evidence="2 4">DSM 44709</strain>
    </source>
</reference>
<sequence length="102" mass="11059">MSDIRAMLDEISTRNDAIQHAEPQTPRERRHREQAIATITAHAQFSFNAPTLTGFIAVLYGGKRVEGVVTGINGGSFTVATADGVRPVEIEHVEHSGTYNIG</sequence>
<feature type="region of interest" description="Disordered" evidence="1">
    <location>
        <begin position="1"/>
        <end position="30"/>
    </location>
</feature>
<gene>
    <name evidence="2" type="ORF">J2S42_000040</name>
    <name evidence="3" type="ORF">J2S42_008441</name>
</gene>
<name>A0AAE3VTF4_9ACTN</name>
<dbReference type="EMBL" id="JAUSUZ010000001">
    <property type="protein sequence ID" value="MDQ0363371.1"/>
    <property type="molecule type" value="Genomic_DNA"/>
</dbReference>
<dbReference type="AlphaFoldDB" id="A0AAE3VTF4"/>
<accession>A0AAE3VTF4</accession>
<dbReference type="EMBL" id="JAUSUZ010000002">
    <property type="protein sequence ID" value="MDQ0371693.1"/>
    <property type="molecule type" value="Genomic_DNA"/>
</dbReference>
<proteinExistence type="predicted"/>
<organism evidence="2 4">
    <name type="scientific">Catenuloplanes indicus</name>
    <dbReference type="NCBI Taxonomy" id="137267"/>
    <lineage>
        <taxon>Bacteria</taxon>
        <taxon>Bacillati</taxon>
        <taxon>Actinomycetota</taxon>
        <taxon>Actinomycetes</taxon>
        <taxon>Micromonosporales</taxon>
        <taxon>Micromonosporaceae</taxon>
        <taxon>Catenuloplanes</taxon>
    </lineage>
</organism>